<dbReference type="STRING" id="152573.SAMN04488051_101673"/>
<keyword evidence="2" id="KW-0680">Restriction system</keyword>
<evidence type="ECO:0000256" key="2">
    <source>
        <dbReference type="ARBA" id="ARBA00022747"/>
    </source>
</evidence>
<keyword evidence="6" id="KW-1185">Reference proteome</keyword>
<evidence type="ECO:0000256" key="1">
    <source>
        <dbReference type="ARBA" id="ARBA00010923"/>
    </source>
</evidence>
<dbReference type="AlphaFoldDB" id="A0A1H3YG13"/>
<dbReference type="SUPFAM" id="SSF116734">
    <property type="entry name" value="DNA methylase specificity domain"/>
    <property type="match status" value="2"/>
</dbReference>
<dbReference type="InterPro" id="IPR044946">
    <property type="entry name" value="Restrct_endonuc_typeI_TRD_sf"/>
</dbReference>
<dbReference type="GO" id="GO:0009307">
    <property type="term" value="P:DNA restriction-modification system"/>
    <property type="evidence" value="ECO:0007669"/>
    <property type="project" value="UniProtKB-KW"/>
</dbReference>
<evidence type="ECO:0000256" key="3">
    <source>
        <dbReference type="ARBA" id="ARBA00023125"/>
    </source>
</evidence>
<dbReference type="GO" id="GO:0003677">
    <property type="term" value="F:DNA binding"/>
    <property type="evidence" value="ECO:0007669"/>
    <property type="project" value="UniProtKB-KW"/>
</dbReference>
<dbReference type="EMBL" id="FNRM01000001">
    <property type="protein sequence ID" value="SEA10487.1"/>
    <property type="molecule type" value="Genomic_DNA"/>
</dbReference>
<dbReference type="InterPro" id="IPR000055">
    <property type="entry name" value="Restrct_endonuc_typeI_TRD"/>
</dbReference>
<comment type="similarity">
    <text evidence="1">Belongs to the type-I restriction system S methylase family.</text>
</comment>
<dbReference type="InterPro" id="IPR051212">
    <property type="entry name" value="Type-I_RE_S_subunit"/>
</dbReference>
<dbReference type="Gene3D" id="3.90.220.20">
    <property type="entry name" value="DNA methylase specificity domains"/>
    <property type="match status" value="2"/>
</dbReference>
<gene>
    <name evidence="5" type="ORF">SAMN04488051_101673</name>
</gene>
<evidence type="ECO:0000313" key="6">
    <source>
        <dbReference type="Proteomes" id="UP000198773"/>
    </source>
</evidence>
<keyword evidence="3" id="KW-0238">DNA-binding</keyword>
<dbReference type="Pfam" id="PF01420">
    <property type="entry name" value="Methylase_S"/>
    <property type="match status" value="2"/>
</dbReference>
<proteinExistence type="inferred from homology"/>
<dbReference type="Proteomes" id="UP000198773">
    <property type="component" value="Unassembled WGS sequence"/>
</dbReference>
<dbReference type="PANTHER" id="PTHR43140">
    <property type="entry name" value="TYPE-1 RESTRICTION ENZYME ECOKI SPECIFICITY PROTEIN"/>
    <property type="match status" value="1"/>
</dbReference>
<protein>
    <submittedName>
        <fullName evidence="5">Type I restriction enzyme, S subunit</fullName>
    </submittedName>
</protein>
<feature type="domain" description="Type I restriction modification DNA specificity" evidence="4">
    <location>
        <begin position="278"/>
        <end position="433"/>
    </location>
</feature>
<evidence type="ECO:0000313" key="5">
    <source>
        <dbReference type="EMBL" id="SEA10487.1"/>
    </source>
</evidence>
<reference evidence="5 6" key="1">
    <citation type="submission" date="2016-10" db="EMBL/GenBank/DDBJ databases">
        <authorList>
            <person name="de Groot N.N."/>
        </authorList>
    </citation>
    <scope>NUCLEOTIDE SEQUENCE [LARGE SCALE GENOMIC DNA]</scope>
    <source>
        <strain evidence="5 6">CGMCC 1.3430</strain>
    </source>
</reference>
<name>A0A1H3YG13_ALKAM</name>
<accession>A0A1H3YG13</accession>
<feature type="domain" description="Type I restriction modification DNA specificity" evidence="4">
    <location>
        <begin position="33"/>
        <end position="149"/>
    </location>
</feature>
<sequence length="567" mass="64063">MSGYESGVPSLGGEHLGNNGDFKFDNIKFVPVDFANEMNKGHIQPFDILIVKDGATTAKTSIVRSSFPYKKAVINEHLFRCKVSRHVSAEYIFYFLWSSVGRQEILKDFRGAAQGGISKEFVKKVSIPLAPLEQQKLIVSKIEELFSHIDAGVEGLKQTKAKLQQYRQSVLKDAVTGKLTEKWRELNTDKLEPSDKLLDRILAERRENWEREQLKAFAKKGSLPKDEKWKEKYREPTEPSWAGLTKLPIGWAWMTIEQLAADIPRSIQSGPFGSNLKHSEFTDKGKLVIGIDNVREGFFSKGSDNRISDEKFEELKKYMARPGDVLITVMATVGRTCVVPADIEPAIITKHVYRISIDQKLALPDFVNMYLWGAADAKKQFFGQVIGQTRPGLNGGIIRKVCIPIPSIEEQREIFNAVDSKQVSIDRLEAEISSKLNMVSKLKSSILTKAFAGELVPNDSQQTASELLERIKVEKQQLVKKAKSKPKKEKKVTTGRKSLESVLKAVKEPISPEELMQLAEFSLVEIEEFYIELAALSEQLEKFMPAKEQLKSWPYEKNASLQLKLKD</sequence>
<dbReference type="PANTHER" id="PTHR43140:SF1">
    <property type="entry name" value="TYPE I RESTRICTION ENZYME ECOKI SPECIFICITY SUBUNIT"/>
    <property type="match status" value="1"/>
</dbReference>
<evidence type="ECO:0000259" key="4">
    <source>
        <dbReference type="Pfam" id="PF01420"/>
    </source>
</evidence>
<organism evidence="5 6">
    <name type="scientific">Alkalimonas amylolytica</name>
    <dbReference type="NCBI Taxonomy" id="152573"/>
    <lineage>
        <taxon>Bacteria</taxon>
        <taxon>Pseudomonadati</taxon>
        <taxon>Pseudomonadota</taxon>
        <taxon>Gammaproteobacteria</taxon>
        <taxon>Alkalimonas</taxon>
    </lineage>
</organism>